<keyword evidence="4" id="KW-0812">Transmembrane</keyword>
<dbReference type="GO" id="GO:0016020">
    <property type="term" value="C:membrane"/>
    <property type="evidence" value="ECO:0007669"/>
    <property type="project" value="UniProtKB-SubCell"/>
</dbReference>
<dbReference type="Gene3D" id="1.20.1250.20">
    <property type="entry name" value="MFS general substrate transporter like domains"/>
    <property type="match status" value="2"/>
</dbReference>
<evidence type="ECO:0000313" key="6">
    <source>
        <dbReference type="Proteomes" id="UP000724874"/>
    </source>
</evidence>
<dbReference type="OrthoDB" id="6499973at2759"/>
<comment type="similarity">
    <text evidence="2">Belongs to the major facilitator superfamily. Monocarboxylate porter (TC 2.A.1.13) family.</text>
</comment>
<evidence type="ECO:0000256" key="4">
    <source>
        <dbReference type="SAM" id="Phobius"/>
    </source>
</evidence>
<feature type="transmembrane region" description="Helical" evidence="4">
    <location>
        <begin position="159"/>
        <end position="183"/>
    </location>
</feature>
<comment type="subcellular location">
    <subcellularLocation>
        <location evidence="1">Membrane</location>
        <topology evidence="1">Multi-pass membrane protein</topology>
    </subcellularLocation>
</comment>
<name>A0A9P5NGY3_GYMJU</name>
<dbReference type="GO" id="GO:0022857">
    <property type="term" value="F:transmembrane transporter activity"/>
    <property type="evidence" value="ECO:0007669"/>
    <property type="project" value="InterPro"/>
</dbReference>
<comment type="caution">
    <text evidence="5">The sequence shown here is derived from an EMBL/GenBank/DDBJ whole genome shotgun (WGS) entry which is preliminary data.</text>
</comment>
<feature type="transmembrane region" description="Helical" evidence="4">
    <location>
        <begin position="394"/>
        <end position="414"/>
    </location>
</feature>
<evidence type="ECO:0000256" key="1">
    <source>
        <dbReference type="ARBA" id="ARBA00004141"/>
    </source>
</evidence>
<feature type="compositionally biased region" description="Basic and acidic residues" evidence="3">
    <location>
        <begin position="17"/>
        <end position="26"/>
    </location>
</feature>
<dbReference type="PANTHER" id="PTHR11360:SF284">
    <property type="entry name" value="EG:103B4.3 PROTEIN-RELATED"/>
    <property type="match status" value="1"/>
</dbReference>
<keyword evidence="4" id="KW-1133">Transmembrane helix</keyword>
<feature type="region of interest" description="Disordered" evidence="3">
    <location>
        <begin position="1"/>
        <end position="26"/>
    </location>
</feature>
<feature type="transmembrane region" description="Helical" evidence="4">
    <location>
        <begin position="269"/>
        <end position="291"/>
    </location>
</feature>
<dbReference type="InterPro" id="IPR011701">
    <property type="entry name" value="MFS"/>
</dbReference>
<feature type="transmembrane region" description="Helical" evidence="4">
    <location>
        <begin position="358"/>
        <end position="382"/>
    </location>
</feature>
<feature type="compositionally biased region" description="Polar residues" evidence="3">
    <location>
        <begin position="1"/>
        <end position="12"/>
    </location>
</feature>
<gene>
    <name evidence="5" type="ORF">CPB84DRAFT_1713505</name>
</gene>
<feature type="transmembrane region" description="Helical" evidence="4">
    <location>
        <begin position="230"/>
        <end position="248"/>
    </location>
</feature>
<feature type="transmembrane region" description="Helical" evidence="4">
    <location>
        <begin position="195"/>
        <end position="218"/>
    </location>
</feature>
<reference evidence="5" key="1">
    <citation type="submission" date="2020-11" db="EMBL/GenBank/DDBJ databases">
        <authorList>
            <consortium name="DOE Joint Genome Institute"/>
            <person name="Ahrendt S."/>
            <person name="Riley R."/>
            <person name="Andreopoulos W."/>
            <person name="LaButti K."/>
            <person name="Pangilinan J."/>
            <person name="Ruiz-duenas F.J."/>
            <person name="Barrasa J.M."/>
            <person name="Sanchez-Garcia M."/>
            <person name="Camarero S."/>
            <person name="Miyauchi S."/>
            <person name="Serrano A."/>
            <person name="Linde D."/>
            <person name="Babiker R."/>
            <person name="Drula E."/>
            <person name="Ayuso-Fernandez I."/>
            <person name="Pacheco R."/>
            <person name="Padilla G."/>
            <person name="Ferreira P."/>
            <person name="Barriuso J."/>
            <person name="Kellner H."/>
            <person name="Castanera R."/>
            <person name="Alfaro M."/>
            <person name="Ramirez L."/>
            <person name="Pisabarro A.G."/>
            <person name="Kuo A."/>
            <person name="Tritt A."/>
            <person name="Lipzen A."/>
            <person name="He G."/>
            <person name="Yan M."/>
            <person name="Ng V."/>
            <person name="Cullen D."/>
            <person name="Martin F."/>
            <person name="Rosso M.-N."/>
            <person name="Henrissat B."/>
            <person name="Hibbett D."/>
            <person name="Martinez A.T."/>
            <person name="Grigoriev I.V."/>
        </authorList>
    </citation>
    <scope>NUCLEOTIDE SEQUENCE</scope>
    <source>
        <strain evidence="5">AH 44721</strain>
    </source>
</reference>
<dbReference type="AlphaFoldDB" id="A0A9P5NGY3"/>
<organism evidence="5 6">
    <name type="scientific">Gymnopilus junonius</name>
    <name type="common">Spectacular rustgill mushroom</name>
    <name type="synonym">Gymnopilus spectabilis subsp. junonius</name>
    <dbReference type="NCBI Taxonomy" id="109634"/>
    <lineage>
        <taxon>Eukaryota</taxon>
        <taxon>Fungi</taxon>
        <taxon>Dikarya</taxon>
        <taxon>Basidiomycota</taxon>
        <taxon>Agaricomycotina</taxon>
        <taxon>Agaricomycetes</taxon>
        <taxon>Agaricomycetidae</taxon>
        <taxon>Agaricales</taxon>
        <taxon>Agaricineae</taxon>
        <taxon>Hymenogastraceae</taxon>
        <taxon>Gymnopilus</taxon>
    </lineage>
</organism>
<feature type="transmembrane region" description="Helical" evidence="4">
    <location>
        <begin position="105"/>
        <end position="127"/>
    </location>
</feature>
<feature type="transmembrane region" description="Helical" evidence="4">
    <location>
        <begin position="303"/>
        <end position="322"/>
    </location>
</feature>
<sequence length="456" mass="49544">MAQSDNSISMSGTVADDIERGSMTKRSTLEEKKEVDNVNVVDVVDIKKEPDGLDETFPEGGFQAWAAVAGGFLAQFTCFGYINSFGVYQDFYVRRYLTNFTPSDIGWIGGIQIFLNFSLGAFSGMIFDRGYSKHLMYSSTLLYAISLFCLSLAHQNSYYQIFLTNGVGLGIASGLTYPGSFAITGHYFVKKRPLAVGLVSSGAALGAVIHPIMLNRLINGPVGFHNGVRISAAMNTVLLLVACWLTRTRLAPKSQQNFLIMKWAREPQYLSLLIGSVFVFLGLFFSPFYLQLDAILHGVPPNFAFYGLSILNAASFFGRTVTGYYGRKLGVFNLGASFTTAAGIVVICLLAVKDITGVVLFSIFFGLFSGGSVSLTNAMIAHISTHPSEVGTRLGIYFGIGGVLGLFASPISGALLTSRYLWTRSILFAGIMLTTAGVCFFISRYFVVKMKGTQRV</sequence>
<evidence type="ECO:0000256" key="3">
    <source>
        <dbReference type="SAM" id="MobiDB-lite"/>
    </source>
</evidence>
<keyword evidence="4" id="KW-0472">Membrane</keyword>
<dbReference type="Proteomes" id="UP000724874">
    <property type="component" value="Unassembled WGS sequence"/>
</dbReference>
<keyword evidence="6" id="KW-1185">Reference proteome</keyword>
<dbReference type="EMBL" id="JADNYJ010000120">
    <property type="protein sequence ID" value="KAF8882756.1"/>
    <property type="molecule type" value="Genomic_DNA"/>
</dbReference>
<proteinExistence type="inferred from homology"/>
<accession>A0A9P5NGY3</accession>
<dbReference type="InterPro" id="IPR050327">
    <property type="entry name" value="Proton-linked_MCT"/>
</dbReference>
<evidence type="ECO:0000256" key="2">
    <source>
        <dbReference type="ARBA" id="ARBA00006727"/>
    </source>
</evidence>
<protein>
    <submittedName>
        <fullName evidence="5">MFS general substrate transporter</fullName>
    </submittedName>
</protein>
<dbReference type="SUPFAM" id="SSF103473">
    <property type="entry name" value="MFS general substrate transporter"/>
    <property type="match status" value="1"/>
</dbReference>
<feature type="transmembrane region" description="Helical" evidence="4">
    <location>
        <begin position="426"/>
        <end position="447"/>
    </location>
</feature>
<dbReference type="InterPro" id="IPR036259">
    <property type="entry name" value="MFS_trans_sf"/>
</dbReference>
<dbReference type="Pfam" id="PF07690">
    <property type="entry name" value="MFS_1"/>
    <property type="match status" value="1"/>
</dbReference>
<feature type="transmembrane region" description="Helical" evidence="4">
    <location>
        <begin position="329"/>
        <end position="352"/>
    </location>
</feature>
<feature type="transmembrane region" description="Helical" evidence="4">
    <location>
        <begin position="64"/>
        <end position="85"/>
    </location>
</feature>
<dbReference type="PANTHER" id="PTHR11360">
    <property type="entry name" value="MONOCARBOXYLATE TRANSPORTER"/>
    <property type="match status" value="1"/>
</dbReference>
<evidence type="ECO:0000313" key="5">
    <source>
        <dbReference type="EMBL" id="KAF8882756.1"/>
    </source>
</evidence>